<feature type="non-terminal residue" evidence="2">
    <location>
        <position position="1"/>
    </location>
</feature>
<dbReference type="OrthoDB" id="1934939at2759"/>
<dbReference type="PANTHER" id="PTHR37984">
    <property type="entry name" value="PROTEIN CBG26694"/>
    <property type="match status" value="1"/>
</dbReference>
<dbReference type="PROSITE" id="PS50994">
    <property type="entry name" value="INTEGRASE"/>
    <property type="match status" value="1"/>
</dbReference>
<evidence type="ECO:0000313" key="2">
    <source>
        <dbReference type="EMBL" id="RDY12832.1"/>
    </source>
</evidence>
<dbReference type="GO" id="GO:0015074">
    <property type="term" value="P:DNA integration"/>
    <property type="evidence" value="ECO:0007669"/>
    <property type="project" value="InterPro"/>
</dbReference>
<comment type="caution">
    <text evidence="2">The sequence shown here is derived from an EMBL/GenBank/DDBJ whole genome shotgun (WGS) entry which is preliminary data.</text>
</comment>
<dbReference type="GO" id="GO:0003676">
    <property type="term" value="F:nucleic acid binding"/>
    <property type="evidence" value="ECO:0007669"/>
    <property type="project" value="InterPro"/>
</dbReference>
<dbReference type="InterPro" id="IPR050951">
    <property type="entry name" value="Retrovirus_Pol_polyprotein"/>
</dbReference>
<evidence type="ECO:0000259" key="1">
    <source>
        <dbReference type="PROSITE" id="PS50994"/>
    </source>
</evidence>
<dbReference type="InterPro" id="IPR036397">
    <property type="entry name" value="RNaseH_sf"/>
</dbReference>
<dbReference type="EMBL" id="QJKJ01000395">
    <property type="protein sequence ID" value="RDY12832.1"/>
    <property type="molecule type" value="Genomic_DNA"/>
</dbReference>
<evidence type="ECO:0000313" key="3">
    <source>
        <dbReference type="Proteomes" id="UP000257109"/>
    </source>
</evidence>
<gene>
    <name evidence="2" type="primary">pol</name>
    <name evidence="2" type="ORF">CR513_02315</name>
</gene>
<dbReference type="Proteomes" id="UP000257109">
    <property type="component" value="Unassembled WGS sequence"/>
</dbReference>
<reference evidence="2" key="1">
    <citation type="submission" date="2018-05" db="EMBL/GenBank/DDBJ databases">
        <title>Draft genome of Mucuna pruriens seed.</title>
        <authorList>
            <person name="Nnadi N.E."/>
            <person name="Vos R."/>
            <person name="Hasami M.H."/>
            <person name="Devisetty U.K."/>
            <person name="Aguiy J.C."/>
        </authorList>
    </citation>
    <scope>NUCLEOTIDE SEQUENCE [LARGE SCALE GENOMIC DNA]</scope>
    <source>
        <strain evidence="2">JCA_2017</strain>
    </source>
</reference>
<name>A0A371ICP8_MUCPR</name>
<dbReference type="PANTHER" id="PTHR37984:SF5">
    <property type="entry name" value="PROTEIN NYNRIN-LIKE"/>
    <property type="match status" value="1"/>
</dbReference>
<dbReference type="InterPro" id="IPR001584">
    <property type="entry name" value="Integrase_cat-core"/>
</dbReference>
<keyword evidence="3" id="KW-1185">Reference proteome</keyword>
<dbReference type="SUPFAM" id="SSF53098">
    <property type="entry name" value="Ribonuclease H-like"/>
    <property type="match status" value="1"/>
</dbReference>
<feature type="domain" description="Integrase catalytic" evidence="1">
    <location>
        <begin position="33"/>
        <end position="120"/>
    </location>
</feature>
<accession>A0A371ICP8</accession>
<sequence length="120" mass="13736">MESDCCQHVQKCAKFQTYANYLNVAPLALHSLNAPWPFSMWGISVIGPIEPKVSNGHRFILVAIDYFTKWVEASSYPSVPRKTVIRFIKRDIICRYGLPAHIITDNGTNLNNKMMTELYE</sequence>
<organism evidence="2 3">
    <name type="scientific">Mucuna pruriens</name>
    <name type="common">Velvet bean</name>
    <name type="synonym">Dolichos pruriens</name>
    <dbReference type="NCBI Taxonomy" id="157652"/>
    <lineage>
        <taxon>Eukaryota</taxon>
        <taxon>Viridiplantae</taxon>
        <taxon>Streptophyta</taxon>
        <taxon>Embryophyta</taxon>
        <taxon>Tracheophyta</taxon>
        <taxon>Spermatophyta</taxon>
        <taxon>Magnoliopsida</taxon>
        <taxon>eudicotyledons</taxon>
        <taxon>Gunneridae</taxon>
        <taxon>Pentapetalae</taxon>
        <taxon>rosids</taxon>
        <taxon>fabids</taxon>
        <taxon>Fabales</taxon>
        <taxon>Fabaceae</taxon>
        <taxon>Papilionoideae</taxon>
        <taxon>50 kb inversion clade</taxon>
        <taxon>NPAAA clade</taxon>
        <taxon>indigoferoid/millettioid clade</taxon>
        <taxon>Phaseoleae</taxon>
        <taxon>Mucuna</taxon>
    </lineage>
</organism>
<protein>
    <submittedName>
        <fullName evidence="2">Pol polyprotein</fullName>
    </submittedName>
</protein>
<dbReference type="AlphaFoldDB" id="A0A371ICP8"/>
<dbReference type="Gene3D" id="3.30.420.10">
    <property type="entry name" value="Ribonuclease H-like superfamily/Ribonuclease H"/>
    <property type="match status" value="1"/>
</dbReference>
<dbReference type="InterPro" id="IPR012337">
    <property type="entry name" value="RNaseH-like_sf"/>
</dbReference>
<proteinExistence type="predicted"/>